<reference evidence="9" key="1">
    <citation type="submission" date="2015-08" db="EMBL/GenBank/DDBJ databases">
        <title>Genome sequence of the strict anaerobe Clostridium homopropionicum LuHBu1 (DSM 5847T).</title>
        <authorList>
            <person name="Poehlein A."/>
            <person name="Beck M."/>
            <person name="Schiel-Bengelsdorf B."/>
            <person name="Bengelsdorf F.R."/>
            <person name="Daniel R."/>
            <person name="Duerre P."/>
        </authorList>
    </citation>
    <scope>NUCLEOTIDE SEQUENCE [LARGE SCALE GENOMIC DNA]</scope>
    <source>
        <strain evidence="9">DSM 5847</strain>
    </source>
</reference>
<name>A0A0L6ZDG0_9CLOT</name>
<keyword evidence="8" id="KW-0282">Flagellum</keyword>
<proteinExistence type="inferred from homology"/>
<dbReference type="InterPro" id="IPR006300">
    <property type="entry name" value="FlgB"/>
</dbReference>
<dbReference type="PIRSF" id="PIRSF002889">
    <property type="entry name" value="Rod_FlgB"/>
    <property type="match status" value="1"/>
</dbReference>
<keyword evidence="8" id="KW-0966">Cell projection</keyword>
<dbReference type="NCBIfam" id="TIGR01396">
    <property type="entry name" value="FlgB"/>
    <property type="match status" value="1"/>
</dbReference>
<dbReference type="Proteomes" id="UP000037043">
    <property type="component" value="Unassembled WGS sequence"/>
</dbReference>
<protein>
    <recommendedName>
        <fullName evidence="3 6">Flagellar basal body rod protein FlgB</fullName>
    </recommendedName>
</protein>
<gene>
    <name evidence="8" type="primary">flgB</name>
    <name evidence="8" type="ORF">CLHOM_06070</name>
</gene>
<evidence type="ECO:0000313" key="8">
    <source>
        <dbReference type="EMBL" id="KOA21019.1"/>
    </source>
</evidence>
<evidence type="ECO:0000259" key="7">
    <source>
        <dbReference type="Pfam" id="PF00460"/>
    </source>
</evidence>
<evidence type="ECO:0000256" key="1">
    <source>
        <dbReference type="ARBA" id="ARBA00004117"/>
    </source>
</evidence>
<feature type="domain" description="Flagellar basal body rod protein N-terminal" evidence="7">
    <location>
        <begin position="29"/>
        <end position="43"/>
    </location>
</feature>
<comment type="function">
    <text evidence="5 6">Structural component of flagellum, the bacterial motility apparatus. Part of the rod structure of flagellar basal body.</text>
</comment>
<evidence type="ECO:0000256" key="3">
    <source>
        <dbReference type="ARBA" id="ARBA00014376"/>
    </source>
</evidence>
<keyword evidence="8" id="KW-0969">Cilium</keyword>
<comment type="similarity">
    <text evidence="2 6">Belongs to the flagella basal body rod proteins family.</text>
</comment>
<accession>A0A0L6ZDG0</accession>
<comment type="subunit">
    <text evidence="6">The basal body constitutes a major portion of the flagellar organelle and consists of a number of rings mounted on a central rod.</text>
</comment>
<dbReference type="STRING" id="36844.SAMN04488501_104113"/>
<comment type="subcellular location">
    <subcellularLocation>
        <location evidence="1 6">Bacterial flagellum basal body</location>
    </subcellularLocation>
</comment>
<dbReference type="PATRIC" id="fig|1121318.3.peg.610"/>
<keyword evidence="9" id="KW-1185">Reference proteome</keyword>
<evidence type="ECO:0000313" key="9">
    <source>
        <dbReference type="Proteomes" id="UP000037043"/>
    </source>
</evidence>
<sequence>MKINDVSLSAKNYDLLKKSLDVSVERGRVIANNIANFNTKGYKRYYVTFEDSLKESQEELALEVTDEKHIKNSVEYGKSEIKKDESTSMRKDGNNVDVDNEMTNLAANTLKYNALITELNSRISMKRYIISGGK</sequence>
<organism evidence="8 9">
    <name type="scientific">Clostridium homopropionicum DSM 5847</name>
    <dbReference type="NCBI Taxonomy" id="1121318"/>
    <lineage>
        <taxon>Bacteria</taxon>
        <taxon>Bacillati</taxon>
        <taxon>Bacillota</taxon>
        <taxon>Clostridia</taxon>
        <taxon>Eubacteriales</taxon>
        <taxon>Clostridiaceae</taxon>
        <taxon>Clostridium</taxon>
    </lineage>
</organism>
<dbReference type="EMBL" id="LHUR01000011">
    <property type="protein sequence ID" value="KOA21019.1"/>
    <property type="molecule type" value="Genomic_DNA"/>
</dbReference>
<evidence type="ECO:0000256" key="4">
    <source>
        <dbReference type="ARBA" id="ARBA00023143"/>
    </source>
</evidence>
<dbReference type="InterPro" id="IPR001444">
    <property type="entry name" value="Flag_bb_rod_N"/>
</dbReference>
<dbReference type="AlphaFoldDB" id="A0A0L6ZDG0"/>
<dbReference type="NCBIfam" id="NF009266">
    <property type="entry name" value="PRK12623.1"/>
    <property type="match status" value="1"/>
</dbReference>
<dbReference type="RefSeq" id="WP_052220200.1">
    <property type="nucleotide sequence ID" value="NZ_LHUR01000011.1"/>
</dbReference>
<dbReference type="GO" id="GO:0030694">
    <property type="term" value="C:bacterial-type flagellum basal body, rod"/>
    <property type="evidence" value="ECO:0007669"/>
    <property type="project" value="InterPro"/>
</dbReference>
<evidence type="ECO:0000256" key="2">
    <source>
        <dbReference type="ARBA" id="ARBA00009677"/>
    </source>
</evidence>
<dbReference type="GO" id="GO:0071973">
    <property type="term" value="P:bacterial-type flagellum-dependent cell motility"/>
    <property type="evidence" value="ECO:0007669"/>
    <property type="project" value="InterPro"/>
</dbReference>
<comment type="caution">
    <text evidence="8">The sequence shown here is derived from an EMBL/GenBank/DDBJ whole genome shotgun (WGS) entry which is preliminary data.</text>
</comment>
<evidence type="ECO:0000256" key="5">
    <source>
        <dbReference type="ARBA" id="ARBA00024934"/>
    </source>
</evidence>
<dbReference type="Pfam" id="PF00460">
    <property type="entry name" value="Flg_bb_rod"/>
    <property type="match status" value="1"/>
</dbReference>
<keyword evidence="4 6" id="KW-0975">Bacterial flagellum</keyword>
<evidence type="ECO:0000256" key="6">
    <source>
        <dbReference type="PIRNR" id="PIRNR002889"/>
    </source>
</evidence>